<evidence type="ECO:0000313" key="4">
    <source>
        <dbReference type="Proteomes" id="UP000034085"/>
    </source>
</evidence>
<dbReference type="EMBL" id="CP011132">
    <property type="protein sequence ID" value="AKE61119.1"/>
    <property type="molecule type" value="Genomic_DNA"/>
</dbReference>
<evidence type="ECO:0000313" key="3">
    <source>
        <dbReference type="EMBL" id="AKE61119.1"/>
    </source>
</evidence>
<dbReference type="OrthoDB" id="9802994at2"/>
<organism evidence="3 4">
    <name type="scientific">Citrobacter amalonaticus Y19</name>
    <dbReference type="NCBI Taxonomy" id="1261127"/>
    <lineage>
        <taxon>Bacteria</taxon>
        <taxon>Pseudomonadati</taxon>
        <taxon>Pseudomonadota</taxon>
        <taxon>Gammaproteobacteria</taxon>
        <taxon>Enterobacterales</taxon>
        <taxon>Enterobacteriaceae</taxon>
        <taxon>Citrobacter</taxon>
    </lineage>
</organism>
<dbReference type="InterPro" id="IPR053861">
    <property type="entry name" value="Phage_Mu_Gp45_N"/>
</dbReference>
<accession>A0A0F6TYV1</accession>
<dbReference type="Proteomes" id="UP000034085">
    <property type="component" value="Chromosome"/>
</dbReference>
<dbReference type="RefSeq" id="WP_046493931.1">
    <property type="nucleotide sequence ID" value="NZ_CP011132.1"/>
</dbReference>
<protein>
    <submittedName>
        <fullName evidence="3">Phage baseplate assembly protein V</fullName>
    </submittedName>
</protein>
<dbReference type="PIRSF" id="PIRSF012337">
    <property type="entry name" value="gp45"/>
    <property type="match status" value="1"/>
</dbReference>
<dbReference type="InterPro" id="IPR014462">
    <property type="entry name" value="Phage_Mu_Gp45"/>
</dbReference>
<evidence type="ECO:0000259" key="2">
    <source>
        <dbReference type="Pfam" id="PF06890"/>
    </source>
</evidence>
<dbReference type="NCBIfam" id="TIGR01644">
    <property type="entry name" value="phage_P2_V"/>
    <property type="match status" value="1"/>
</dbReference>
<dbReference type="InterPro" id="IPR013046">
    <property type="entry name" value="GpV/Gp45"/>
</dbReference>
<name>A0A0F6TYV1_CITAM</name>
<dbReference type="Pfam" id="PF06890">
    <property type="entry name" value="Phage_Mu_Gp45"/>
    <property type="match status" value="1"/>
</dbReference>
<reference evidence="3 4" key="1">
    <citation type="journal article" date="2013" name="Appl. Microbiol. Biotechnol.">
        <title>Glycerol assimilation and production of 1,3-propanediol by Citrobacter amalonaticus Y19.</title>
        <authorList>
            <person name="Ainala S.K."/>
            <person name="Ashok S."/>
            <person name="Ko Y."/>
            <person name="Park S."/>
        </authorList>
    </citation>
    <scope>NUCLEOTIDE SEQUENCE [LARGE SCALE GENOMIC DNA]</scope>
    <source>
        <strain evidence="3 4">Y19</strain>
    </source>
</reference>
<dbReference type="KEGG" id="cama:F384_22420"/>
<dbReference type="HOGENOM" id="CLU_108409_1_0_6"/>
<dbReference type="PATRIC" id="fig|1261127.3.peg.4649"/>
<feature type="compositionally biased region" description="Basic and acidic residues" evidence="1">
    <location>
        <begin position="172"/>
        <end position="195"/>
    </location>
</feature>
<proteinExistence type="predicted"/>
<dbReference type="AlphaFoldDB" id="A0A0F6TYV1"/>
<feature type="region of interest" description="Disordered" evidence="1">
    <location>
        <begin position="170"/>
        <end position="195"/>
    </location>
</feature>
<evidence type="ECO:0000256" key="1">
    <source>
        <dbReference type="SAM" id="MobiDB-lite"/>
    </source>
</evidence>
<feature type="domain" description="Bacteriophage Mu Gp45 N-terminal" evidence="2">
    <location>
        <begin position="21"/>
        <end position="87"/>
    </location>
</feature>
<sequence>MWNRIDARINGALNRIRMAFRGVLIRVNSGGDIQTVQGKALATETLQDVEMFQQYGFTSNPPKGTKAIMLPLNGKTSHSIVIATEHAQYRLKNLKSGELAIYTDEGSHIILKRGKIIEVSCDEFIVNAKNKFQVNTVDFDITATNQAKFETPLLKGSDEISDGKSTMTGMRDIYDNHTHHHGGDAGTTEKPDQPM</sequence>
<gene>
    <name evidence="3" type="ORF">F384_22420</name>
</gene>